<dbReference type="Pfam" id="PF19291">
    <property type="entry name" value="TREH_N"/>
    <property type="match status" value="1"/>
</dbReference>
<dbReference type="Gene3D" id="1.50.10.10">
    <property type="match status" value="1"/>
</dbReference>
<evidence type="ECO:0000313" key="3">
    <source>
        <dbReference type="EMBL" id="GAA3558603.1"/>
    </source>
</evidence>
<proteinExistence type="predicted"/>
<keyword evidence="3" id="KW-0378">Hydrolase</keyword>
<feature type="domain" description="GH15-like" evidence="1">
    <location>
        <begin position="229"/>
        <end position="597"/>
    </location>
</feature>
<comment type="caution">
    <text evidence="3">The sequence shown here is derived from an EMBL/GenBank/DDBJ whole genome shotgun (WGS) entry which is preliminary data.</text>
</comment>
<evidence type="ECO:0000313" key="4">
    <source>
        <dbReference type="Proteomes" id="UP001500630"/>
    </source>
</evidence>
<dbReference type="SUPFAM" id="SSF48208">
    <property type="entry name" value="Six-hairpin glycosidases"/>
    <property type="match status" value="1"/>
</dbReference>
<gene>
    <name evidence="3" type="ORF">GCM10022419_044030</name>
</gene>
<dbReference type="Pfam" id="PF00723">
    <property type="entry name" value="Glyco_hydro_15"/>
    <property type="match status" value="1"/>
</dbReference>
<keyword evidence="4" id="KW-1185">Reference proteome</keyword>
<dbReference type="PANTHER" id="PTHR31616">
    <property type="entry name" value="TREHALASE"/>
    <property type="match status" value="1"/>
</dbReference>
<organism evidence="3 4">
    <name type="scientific">Nonomuraea rosea</name>
    <dbReference type="NCBI Taxonomy" id="638574"/>
    <lineage>
        <taxon>Bacteria</taxon>
        <taxon>Bacillati</taxon>
        <taxon>Actinomycetota</taxon>
        <taxon>Actinomycetes</taxon>
        <taxon>Streptosporangiales</taxon>
        <taxon>Streptosporangiaceae</taxon>
        <taxon>Nonomuraea</taxon>
    </lineage>
</organism>
<dbReference type="PANTHER" id="PTHR31616:SF0">
    <property type="entry name" value="GLUCAN 1,4-ALPHA-GLUCOSIDASE"/>
    <property type="match status" value="1"/>
</dbReference>
<dbReference type="EMBL" id="BAABDQ010000008">
    <property type="protein sequence ID" value="GAA3558603.1"/>
    <property type="molecule type" value="Genomic_DNA"/>
</dbReference>
<reference evidence="4" key="1">
    <citation type="journal article" date="2019" name="Int. J. Syst. Evol. Microbiol.">
        <title>The Global Catalogue of Microorganisms (GCM) 10K type strain sequencing project: providing services to taxonomists for standard genome sequencing and annotation.</title>
        <authorList>
            <consortium name="The Broad Institute Genomics Platform"/>
            <consortium name="The Broad Institute Genome Sequencing Center for Infectious Disease"/>
            <person name="Wu L."/>
            <person name="Ma J."/>
        </authorList>
    </citation>
    <scope>NUCLEOTIDE SEQUENCE [LARGE SCALE GENOMIC DNA]</scope>
    <source>
        <strain evidence="4">JCM 17326</strain>
    </source>
</reference>
<name>A0ABP6WZQ5_9ACTN</name>
<sequence length="612" mass="68899">MIEPGRGITLLPSSVCGMRIEDYALIGDMQSAALVARDGSIDWLCLPRFDSPACFAALLGSDRNGHWWLGPTGRRAATRRRYRPETLILESEWDTPTGTVRVIDFMPPRDKNPDVVRIVEGVSGTVEMSTQLRVRFDYGRIVPWVRRTNGHLQAIGGPDSVWLHSPVPLTGGDYAHRATFTVKEGDRLPFVFTWHPSHEPMPTQIECEDQLAETEAMWAEWVGRCTYEGPYREAVVRSLITLKGLTYAPTGGIVAAPTTSLPEDLGGVRNWDYRFCWLRDATLTLDALINSGYLEEAADWRSWLLRAIAGRPQDLQIMYGVAGERRLPELRLDWLDGYEGSRPVRVGNEAVKQLQLDVYGEVMNCLYVSRTRGLSADDRAWAIQRQLLDYVEDHWDEPDEGLWEVRGPRRHFVHSKVMCWAALDRAVKYVEHFGRTGPVEKWRTLRDIIHAEICDKGYDGHRNTFTQSYGSSELDAALLMIPMVGFLPADDPRVLGTVAAIEKELMADGFVLRYPLAEDNDVDGLPGGEGAFLACSFWLVEVMAVQGRTEEAKDLFERLLSLRNDVGLLAEEYDPRYGRLVGNFPQAFSHVPLIHAARALSQKPGDRDAPMT</sequence>
<evidence type="ECO:0000259" key="1">
    <source>
        <dbReference type="Pfam" id="PF00723"/>
    </source>
</evidence>
<dbReference type="Proteomes" id="UP001500630">
    <property type="component" value="Unassembled WGS sequence"/>
</dbReference>
<dbReference type="InterPro" id="IPR012341">
    <property type="entry name" value="6hp_glycosidase-like_sf"/>
</dbReference>
<dbReference type="InterPro" id="IPR008928">
    <property type="entry name" value="6-hairpin_glycosidase_sf"/>
</dbReference>
<evidence type="ECO:0000259" key="2">
    <source>
        <dbReference type="Pfam" id="PF19291"/>
    </source>
</evidence>
<feature type="domain" description="Trehalase-like N-terminal" evidence="2">
    <location>
        <begin position="18"/>
        <end position="166"/>
    </location>
</feature>
<dbReference type="InterPro" id="IPR045582">
    <property type="entry name" value="Trehalase-like_N"/>
</dbReference>
<dbReference type="GO" id="GO:0016787">
    <property type="term" value="F:hydrolase activity"/>
    <property type="evidence" value="ECO:0007669"/>
    <property type="project" value="UniProtKB-KW"/>
</dbReference>
<dbReference type="InterPro" id="IPR011613">
    <property type="entry name" value="GH15-like"/>
</dbReference>
<protein>
    <submittedName>
        <fullName evidence="3">Glycoside hydrolase family 15 protein</fullName>
    </submittedName>
</protein>
<accession>A0ABP6WZQ5</accession>